<feature type="region of interest" description="Disordered" evidence="3">
    <location>
        <begin position="1"/>
        <end position="49"/>
    </location>
</feature>
<dbReference type="PANTHER" id="PTHR37042">
    <property type="entry name" value="OUTER MEMBRANE PROTEIN RV1973"/>
    <property type="match status" value="1"/>
</dbReference>
<dbReference type="PANTHER" id="PTHR37042:SF4">
    <property type="entry name" value="OUTER MEMBRANE PROTEIN RV1973"/>
    <property type="match status" value="1"/>
</dbReference>
<name>A0A9X2E4D1_9NOCA</name>
<organism evidence="5 6">
    <name type="scientific">Nocardia pulmonis</name>
    <dbReference type="NCBI Taxonomy" id="2951408"/>
    <lineage>
        <taxon>Bacteria</taxon>
        <taxon>Bacillati</taxon>
        <taxon>Actinomycetota</taxon>
        <taxon>Actinomycetes</taxon>
        <taxon>Mycobacteriales</taxon>
        <taxon>Nocardiaceae</taxon>
        <taxon>Nocardia</taxon>
    </lineage>
</organism>
<accession>A0A9X2E4D1</accession>
<evidence type="ECO:0000313" key="6">
    <source>
        <dbReference type="Proteomes" id="UP001139157"/>
    </source>
</evidence>
<sequence length="216" mass="23277">MITTDNCPEARAKDESGHDDSRTEPPTDDKVAESRTGATEERVGAPDERAPRWRRHALTAAVVLLTGALGGTGWVAVDQHRRVGDLTPVSARYHDEQAALAAATMFFATVTTYDHRNLDAYTGAVADASTGTFHDRYSAAGGPIKQLLSDAQVISTGKVVSAGIAGYTGDRITVIAFIDQTYQNKDTAQPRTETLRMSADLVRVGDRWLVSDMSPK</sequence>
<comment type="caution">
    <text evidence="5">The sequence shown here is derived from an EMBL/GenBank/DDBJ whole genome shotgun (WGS) entry which is preliminary data.</text>
</comment>
<gene>
    <name evidence="5" type="ORF">NDR86_11070</name>
</gene>
<evidence type="ECO:0000256" key="2">
    <source>
        <dbReference type="ARBA" id="ARBA00023136"/>
    </source>
</evidence>
<evidence type="ECO:0000256" key="4">
    <source>
        <dbReference type="SAM" id="Phobius"/>
    </source>
</evidence>
<evidence type="ECO:0000256" key="3">
    <source>
        <dbReference type="SAM" id="MobiDB-lite"/>
    </source>
</evidence>
<evidence type="ECO:0000256" key="1">
    <source>
        <dbReference type="ARBA" id="ARBA00004370"/>
    </source>
</evidence>
<keyword evidence="4" id="KW-1133">Transmembrane helix</keyword>
<evidence type="ECO:0000313" key="5">
    <source>
        <dbReference type="EMBL" id="MCM6774014.1"/>
    </source>
</evidence>
<reference evidence="5" key="1">
    <citation type="submission" date="2022-06" db="EMBL/GenBank/DDBJ databases">
        <title>Novel species in genus nocardia.</title>
        <authorList>
            <person name="Li F."/>
        </authorList>
    </citation>
    <scope>NUCLEOTIDE SEQUENCE</scope>
    <source>
        <strain evidence="5">CDC141</strain>
    </source>
</reference>
<dbReference type="EMBL" id="JAMRXG010000004">
    <property type="protein sequence ID" value="MCM6774014.1"/>
    <property type="molecule type" value="Genomic_DNA"/>
</dbReference>
<feature type="transmembrane region" description="Helical" evidence="4">
    <location>
        <begin position="57"/>
        <end position="77"/>
    </location>
</feature>
<proteinExistence type="predicted"/>
<keyword evidence="2 4" id="KW-0472">Membrane</keyword>
<dbReference type="RefSeq" id="WP_251911220.1">
    <property type="nucleotide sequence ID" value="NZ_JAMRXG010000004.1"/>
</dbReference>
<dbReference type="AlphaFoldDB" id="A0A9X2E4D1"/>
<dbReference type="GO" id="GO:0016020">
    <property type="term" value="C:membrane"/>
    <property type="evidence" value="ECO:0007669"/>
    <property type="project" value="UniProtKB-SubCell"/>
</dbReference>
<evidence type="ECO:0008006" key="7">
    <source>
        <dbReference type="Google" id="ProtNLM"/>
    </source>
</evidence>
<comment type="subcellular location">
    <subcellularLocation>
        <location evidence="1">Membrane</location>
    </subcellularLocation>
</comment>
<feature type="compositionally biased region" description="Basic and acidic residues" evidence="3">
    <location>
        <begin position="8"/>
        <end position="49"/>
    </location>
</feature>
<keyword evidence="6" id="KW-1185">Reference proteome</keyword>
<dbReference type="Proteomes" id="UP001139157">
    <property type="component" value="Unassembled WGS sequence"/>
</dbReference>
<protein>
    <recommendedName>
        <fullName evidence="7">Mce-associated membrane protein</fullName>
    </recommendedName>
</protein>
<keyword evidence="4" id="KW-0812">Transmembrane</keyword>